<accession>A0A0N4THL5</accession>
<keyword evidence="1" id="KW-0175">Coiled coil</keyword>
<organism evidence="4">
    <name type="scientific">Brugia pahangi</name>
    <name type="common">Filarial nematode worm</name>
    <dbReference type="NCBI Taxonomy" id="6280"/>
    <lineage>
        <taxon>Eukaryota</taxon>
        <taxon>Metazoa</taxon>
        <taxon>Ecdysozoa</taxon>
        <taxon>Nematoda</taxon>
        <taxon>Chromadorea</taxon>
        <taxon>Rhabditida</taxon>
        <taxon>Spirurina</taxon>
        <taxon>Spiruromorpha</taxon>
        <taxon>Filarioidea</taxon>
        <taxon>Onchocercidae</taxon>
        <taxon>Brugia</taxon>
    </lineage>
</organism>
<reference evidence="4" key="1">
    <citation type="submission" date="2017-02" db="UniProtKB">
        <authorList>
            <consortium name="WormBaseParasite"/>
        </authorList>
    </citation>
    <scope>IDENTIFICATION</scope>
</reference>
<name>A0A0N4THL5_BRUPA</name>
<reference evidence="2 3" key="2">
    <citation type="submission" date="2018-11" db="EMBL/GenBank/DDBJ databases">
        <authorList>
            <consortium name="Pathogen Informatics"/>
        </authorList>
    </citation>
    <scope>NUCLEOTIDE SEQUENCE [LARGE SCALE GENOMIC DNA]</scope>
</reference>
<keyword evidence="3" id="KW-1185">Reference proteome</keyword>
<proteinExistence type="predicted"/>
<protein>
    <submittedName>
        <fullName evidence="4">Phage protein</fullName>
    </submittedName>
</protein>
<evidence type="ECO:0000313" key="2">
    <source>
        <dbReference type="EMBL" id="VDN88854.1"/>
    </source>
</evidence>
<evidence type="ECO:0000256" key="1">
    <source>
        <dbReference type="SAM" id="Coils"/>
    </source>
</evidence>
<dbReference type="WBParaSite" id="BPAG_0000770401-mRNA-1">
    <property type="protein sequence ID" value="BPAG_0000770401-mRNA-1"/>
    <property type="gene ID" value="BPAG_0000770401"/>
</dbReference>
<sequence length="48" mass="5531">MSLAELTHDLGQSVAALSQEEREIENSKKERIADRLLEKLQKVHEKND</sequence>
<dbReference type="AlphaFoldDB" id="A0A0N4THL5"/>
<feature type="coiled-coil region" evidence="1">
    <location>
        <begin position="10"/>
        <end position="46"/>
    </location>
</feature>
<dbReference type="EMBL" id="UZAD01009121">
    <property type="protein sequence ID" value="VDN88854.1"/>
    <property type="molecule type" value="Genomic_DNA"/>
</dbReference>
<evidence type="ECO:0000313" key="4">
    <source>
        <dbReference type="WBParaSite" id="BPAG_0000770401-mRNA-1"/>
    </source>
</evidence>
<gene>
    <name evidence="2" type="ORF">BPAG_LOCUS7668</name>
</gene>
<dbReference type="Proteomes" id="UP000278627">
    <property type="component" value="Unassembled WGS sequence"/>
</dbReference>
<dbReference type="STRING" id="6280.A0A0N4THL5"/>
<evidence type="ECO:0000313" key="3">
    <source>
        <dbReference type="Proteomes" id="UP000278627"/>
    </source>
</evidence>